<feature type="region of interest" description="Disordered" evidence="1">
    <location>
        <begin position="66"/>
        <end position="100"/>
    </location>
</feature>
<evidence type="ECO:0000313" key="2">
    <source>
        <dbReference type="EMBL" id="SFC71970.1"/>
    </source>
</evidence>
<proteinExistence type="predicted"/>
<feature type="region of interest" description="Disordered" evidence="1">
    <location>
        <begin position="1"/>
        <end position="48"/>
    </location>
</feature>
<dbReference type="Proteomes" id="UP000198639">
    <property type="component" value="Unassembled WGS sequence"/>
</dbReference>
<feature type="compositionally biased region" description="Low complexity" evidence="1">
    <location>
        <begin position="8"/>
        <end position="21"/>
    </location>
</feature>
<reference evidence="3" key="1">
    <citation type="submission" date="2016-10" db="EMBL/GenBank/DDBJ databases">
        <authorList>
            <person name="Varghese N."/>
            <person name="Submissions S."/>
        </authorList>
    </citation>
    <scope>NUCLEOTIDE SEQUENCE [LARGE SCALE GENOMIC DNA]</scope>
    <source>
        <strain evidence="3">CGMCC 1.12041</strain>
    </source>
</reference>
<dbReference type="OrthoDB" id="8760073at2"/>
<feature type="compositionally biased region" description="Low complexity" evidence="1">
    <location>
        <begin position="29"/>
        <end position="45"/>
    </location>
</feature>
<dbReference type="STRING" id="1164594.SAMN05216204_10981"/>
<sequence>MVSSIGSTTVAQATATQAAPTRTEERTPDAAPTAGEAAGTAGATDDSVETLSALSSATARVGNQLRAQADASRVQPAASSELEATDYIAEADTNSDKKVSDQERIAYEKKLEQQAAAKAPQDRSAEVQMAYGLADEAEPAVATSA</sequence>
<protein>
    <submittedName>
        <fullName evidence="2">Uncharacterized protein</fullName>
    </submittedName>
</protein>
<dbReference type="RefSeq" id="WP_091874423.1">
    <property type="nucleotide sequence ID" value="NZ_FOLD01000009.1"/>
</dbReference>
<evidence type="ECO:0000313" key="3">
    <source>
        <dbReference type="Proteomes" id="UP000198639"/>
    </source>
</evidence>
<gene>
    <name evidence="2" type="ORF">SAMN05216204_10981</name>
</gene>
<evidence type="ECO:0000256" key="1">
    <source>
        <dbReference type="SAM" id="MobiDB-lite"/>
    </source>
</evidence>
<organism evidence="2 3">
    <name type="scientific">Massilia yuzhufengensis</name>
    <dbReference type="NCBI Taxonomy" id="1164594"/>
    <lineage>
        <taxon>Bacteria</taxon>
        <taxon>Pseudomonadati</taxon>
        <taxon>Pseudomonadota</taxon>
        <taxon>Betaproteobacteria</taxon>
        <taxon>Burkholderiales</taxon>
        <taxon>Oxalobacteraceae</taxon>
        <taxon>Telluria group</taxon>
        <taxon>Massilia</taxon>
    </lineage>
</organism>
<dbReference type="EMBL" id="FOLD01000009">
    <property type="protein sequence ID" value="SFC71970.1"/>
    <property type="molecule type" value="Genomic_DNA"/>
</dbReference>
<accession>A0A1I1LR90</accession>
<keyword evidence="3" id="KW-1185">Reference proteome</keyword>
<dbReference type="AlphaFoldDB" id="A0A1I1LR90"/>
<name>A0A1I1LR90_9BURK</name>